<geneLocation type="plasmid" evidence="1 2">
    <name>unnamed3</name>
</geneLocation>
<organism evidence="1 2">
    <name type="scientific">Pseudomonas paraeruginosa</name>
    <dbReference type="NCBI Taxonomy" id="2994495"/>
    <lineage>
        <taxon>Bacteria</taxon>
        <taxon>Pseudomonadati</taxon>
        <taxon>Pseudomonadota</taxon>
        <taxon>Gammaproteobacteria</taxon>
        <taxon>Pseudomonadales</taxon>
        <taxon>Pseudomonadaceae</taxon>
        <taxon>Pseudomonas</taxon>
    </lineage>
</organism>
<dbReference type="EMBL" id="CP027167">
    <property type="protein sequence ID" value="AVK02534.1"/>
    <property type="molecule type" value="Genomic_DNA"/>
</dbReference>
<name>A0A2R3IKY0_9PSED</name>
<reference evidence="1 2" key="1">
    <citation type="submission" date="2018-02" db="EMBL/GenBank/DDBJ databases">
        <title>FDA/CDC Antimicrobial Resistant Isolate Bank Genome Sequencing.</title>
        <authorList>
            <person name="Benahmed F.H."/>
            <person name="Lutgring J.D."/>
            <person name="Yoo B."/>
            <person name="Machado M."/>
            <person name="Brown A."/>
            <person name="McAllister G."/>
            <person name="Perry A."/>
            <person name="Halpin A.L."/>
            <person name="Vavikolanu K."/>
            <person name="Ott S."/>
            <person name="Zhao X."/>
            <person name="Tallon L.J."/>
            <person name="Sadzewicz L."/>
            <person name="Aluvathingal J."/>
            <person name="Nadendla S."/>
            <person name="Voskania-kordi A."/>
            <person name="Simonyan V."/>
            <person name="Patel J."/>
            <person name="Shawar R.M."/>
        </authorList>
    </citation>
    <scope>NUCLEOTIDE SEQUENCE [LARGE SCALE GENOMIC DNA]</scope>
    <source>
        <strain evidence="1 2">AR_0356</strain>
        <plasmid evidence="1 2">unnamed3</plasmid>
    </source>
</reference>
<sequence length="455" mass="49950">MEVAYLPRQSRHYQLPTSALTPLSLPNVGAVMREAQAQLFIRDYVGLVDHQAHSMLCREALEAGLVAESSAEWLRQYPNSYGLHRLTSEVVQRLGASFAINDEGLFPQRSSLLNRLNTPYVDPVETASYAIGAVEAGLIGIDALAPHIEVGPAGAGRIMGELERSLIDRIKLPTAVKEAYSFGIQDGHFILESSCFASFSFQAPASLELRVLLFKTLDAMTRHLLPFHTPMTFLGPHSYLNHGLSEAFEELAPRLATHSREELCAFLLDDSVEHDDYIAEYLYCHGQDEDSVNSLLDAIYEMDELKKIAGATLSQGDRLEIEELSDQARQICERDDAHAPLIQVLRDALQHCLEQDASGLLKEFNPHDLPGTAGDGVSLFESILVCLTRDFPNLEQSSYDGFEGIVSGCGFPAIGLPLSSDQLRTVTLPVLDALSLTLGLLQRIADALEECGNAE</sequence>
<protein>
    <submittedName>
        <fullName evidence="1">Uncharacterized protein</fullName>
    </submittedName>
</protein>
<evidence type="ECO:0000313" key="2">
    <source>
        <dbReference type="Proteomes" id="UP000238390"/>
    </source>
</evidence>
<dbReference type="Proteomes" id="UP000238390">
    <property type="component" value="Plasmid unnamed3"/>
</dbReference>
<keyword evidence="1" id="KW-0614">Plasmid</keyword>
<proteinExistence type="predicted"/>
<accession>A0A2R3IKY0</accession>
<keyword evidence="2" id="KW-1185">Reference proteome</keyword>
<evidence type="ECO:0000313" key="1">
    <source>
        <dbReference type="EMBL" id="AVK02534.1"/>
    </source>
</evidence>
<dbReference type="AlphaFoldDB" id="A0A2R3IKY0"/>
<gene>
    <name evidence="1" type="ORF">CSB93_6996</name>
</gene>